<proteinExistence type="predicted"/>
<name>A0A2H3BI77_9AGAR</name>
<evidence type="ECO:0000313" key="1">
    <source>
        <dbReference type="EMBL" id="PBK66742.1"/>
    </source>
</evidence>
<dbReference type="Proteomes" id="UP000218334">
    <property type="component" value="Unassembled WGS sequence"/>
</dbReference>
<keyword evidence="2" id="KW-1185">Reference proteome</keyword>
<gene>
    <name evidence="1" type="ORF">ARMSODRAFT_342567</name>
</gene>
<organism evidence="1 2">
    <name type="scientific">Armillaria solidipes</name>
    <dbReference type="NCBI Taxonomy" id="1076256"/>
    <lineage>
        <taxon>Eukaryota</taxon>
        <taxon>Fungi</taxon>
        <taxon>Dikarya</taxon>
        <taxon>Basidiomycota</taxon>
        <taxon>Agaricomycotina</taxon>
        <taxon>Agaricomycetes</taxon>
        <taxon>Agaricomycetidae</taxon>
        <taxon>Agaricales</taxon>
        <taxon>Marasmiineae</taxon>
        <taxon>Physalacriaceae</taxon>
        <taxon>Armillaria</taxon>
    </lineage>
</organism>
<accession>A0A2H3BI77</accession>
<protein>
    <submittedName>
        <fullName evidence="1">Uncharacterized protein</fullName>
    </submittedName>
</protein>
<evidence type="ECO:0000313" key="2">
    <source>
        <dbReference type="Proteomes" id="UP000218334"/>
    </source>
</evidence>
<sequence>MIDERCWKDFLFASVMDLKLEPFVPHVEFEQGQASGAVVAHTFCTLRSLRTLHRFSIDIFALSSFCSSRISRCRSVINFPNTWVPCPLVGDISVTLPASLSSGSLFPQPEVTASAGNSPPKPPRYRVSWLLTLLDPSATSSGLHLAWSG</sequence>
<dbReference type="EMBL" id="KZ293439">
    <property type="protein sequence ID" value="PBK66742.1"/>
    <property type="molecule type" value="Genomic_DNA"/>
</dbReference>
<dbReference type="AlphaFoldDB" id="A0A2H3BI77"/>
<reference evidence="2" key="1">
    <citation type="journal article" date="2017" name="Nat. Ecol. Evol.">
        <title>Genome expansion and lineage-specific genetic innovations in the forest pathogenic fungi Armillaria.</title>
        <authorList>
            <person name="Sipos G."/>
            <person name="Prasanna A.N."/>
            <person name="Walter M.C."/>
            <person name="O'Connor E."/>
            <person name="Balint B."/>
            <person name="Krizsan K."/>
            <person name="Kiss B."/>
            <person name="Hess J."/>
            <person name="Varga T."/>
            <person name="Slot J."/>
            <person name="Riley R."/>
            <person name="Boka B."/>
            <person name="Rigling D."/>
            <person name="Barry K."/>
            <person name="Lee J."/>
            <person name="Mihaltcheva S."/>
            <person name="LaButti K."/>
            <person name="Lipzen A."/>
            <person name="Waldron R."/>
            <person name="Moloney N.M."/>
            <person name="Sperisen C."/>
            <person name="Kredics L."/>
            <person name="Vagvoelgyi C."/>
            <person name="Patrignani A."/>
            <person name="Fitzpatrick D."/>
            <person name="Nagy I."/>
            <person name="Doyle S."/>
            <person name="Anderson J.B."/>
            <person name="Grigoriev I.V."/>
            <person name="Gueldener U."/>
            <person name="Muensterkoetter M."/>
            <person name="Nagy L.G."/>
        </authorList>
    </citation>
    <scope>NUCLEOTIDE SEQUENCE [LARGE SCALE GENOMIC DNA]</scope>
    <source>
        <strain evidence="2">28-4</strain>
    </source>
</reference>